<name>A0A0A9A326_ARUDO</name>
<organism evidence="1">
    <name type="scientific">Arundo donax</name>
    <name type="common">Giant reed</name>
    <name type="synonym">Donax arundinaceus</name>
    <dbReference type="NCBI Taxonomy" id="35708"/>
    <lineage>
        <taxon>Eukaryota</taxon>
        <taxon>Viridiplantae</taxon>
        <taxon>Streptophyta</taxon>
        <taxon>Embryophyta</taxon>
        <taxon>Tracheophyta</taxon>
        <taxon>Spermatophyta</taxon>
        <taxon>Magnoliopsida</taxon>
        <taxon>Liliopsida</taxon>
        <taxon>Poales</taxon>
        <taxon>Poaceae</taxon>
        <taxon>PACMAD clade</taxon>
        <taxon>Arundinoideae</taxon>
        <taxon>Arundineae</taxon>
        <taxon>Arundo</taxon>
    </lineage>
</organism>
<reference evidence="1" key="1">
    <citation type="submission" date="2014-09" db="EMBL/GenBank/DDBJ databases">
        <authorList>
            <person name="Magalhaes I.L.F."/>
            <person name="Oliveira U."/>
            <person name="Santos F.R."/>
            <person name="Vidigal T.H.D.A."/>
            <person name="Brescovit A.D."/>
            <person name="Santos A.J."/>
        </authorList>
    </citation>
    <scope>NUCLEOTIDE SEQUENCE</scope>
    <source>
        <tissue evidence="1">Shoot tissue taken approximately 20 cm above the soil surface</tissue>
    </source>
</reference>
<proteinExistence type="predicted"/>
<dbReference type="EMBL" id="GBRH01253542">
    <property type="protein sequence ID" value="JAD44353.1"/>
    <property type="molecule type" value="Transcribed_RNA"/>
</dbReference>
<dbReference type="AlphaFoldDB" id="A0A0A9A326"/>
<reference evidence="1" key="2">
    <citation type="journal article" date="2015" name="Data Brief">
        <title>Shoot transcriptome of the giant reed, Arundo donax.</title>
        <authorList>
            <person name="Barrero R.A."/>
            <person name="Guerrero F.D."/>
            <person name="Moolhuijzen P."/>
            <person name="Goolsby J.A."/>
            <person name="Tidwell J."/>
            <person name="Bellgard S.E."/>
            <person name="Bellgard M.I."/>
        </authorList>
    </citation>
    <scope>NUCLEOTIDE SEQUENCE</scope>
    <source>
        <tissue evidence="1">Shoot tissue taken approximately 20 cm above the soil surface</tissue>
    </source>
</reference>
<evidence type="ECO:0000313" key="1">
    <source>
        <dbReference type="EMBL" id="JAD44353.1"/>
    </source>
</evidence>
<accession>A0A0A9A326</accession>
<protein>
    <submittedName>
        <fullName evidence="1">Uncharacterized protein</fullName>
    </submittedName>
</protein>
<sequence length="81" mass="9099">MCKTLWKTSLLVFHASMRLSRIDEASELVEKICAAFGNRYAQAAWSRTRRALHSAATLMVLGKLLQSFPQTSKGSRLCQLL</sequence>